<evidence type="ECO:0000313" key="2">
    <source>
        <dbReference type="Proteomes" id="UP000176689"/>
    </source>
</evidence>
<protein>
    <submittedName>
        <fullName evidence="1">Uncharacterized protein</fullName>
    </submittedName>
</protein>
<name>A0A1F6E7Y8_9BACT</name>
<sequence>MKTAGARAAQEFVAGNATMEAAPSPDERAIGARGHPVDVSVTVNVTGSGADPELGVTVSDASVAVASPVTETVADCKILCVVWFFTVAWNVPAVPYV</sequence>
<reference evidence="1 2" key="1">
    <citation type="journal article" date="2016" name="Nat. Commun.">
        <title>Thousands of microbial genomes shed light on interconnected biogeochemical processes in an aquifer system.</title>
        <authorList>
            <person name="Anantharaman K."/>
            <person name="Brown C.T."/>
            <person name="Hug L.A."/>
            <person name="Sharon I."/>
            <person name="Castelle C.J."/>
            <person name="Probst A.J."/>
            <person name="Thomas B.C."/>
            <person name="Singh A."/>
            <person name="Wilkins M.J."/>
            <person name="Karaoz U."/>
            <person name="Brodie E.L."/>
            <person name="Williams K.H."/>
            <person name="Hubbard S.S."/>
            <person name="Banfield J.F."/>
        </authorList>
    </citation>
    <scope>NUCLEOTIDE SEQUENCE [LARGE SCALE GENOMIC DNA]</scope>
</reference>
<accession>A0A1F6E7Y8</accession>
<dbReference type="Proteomes" id="UP000176689">
    <property type="component" value="Unassembled WGS sequence"/>
</dbReference>
<gene>
    <name evidence="1" type="ORF">A3F27_00900</name>
</gene>
<evidence type="ECO:0000313" key="1">
    <source>
        <dbReference type="EMBL" id="OGG69731.1"/>
    </source>
</evidence>
<dbReference type="EMBL" id="MFLP01000029">
    <property type="protein sequence ID" value="OGG69731.1"/>
    <property type="molecule type" value="Genomic_DNA"/>
</dbReference>
<comment type="caution">
    <text evidence="1">The sequence shown here is derived from an EMBL/GenBank/DDBJ whole genome shotgun (WGS) entry which is preliminary data.</text>
</comment>
<proteinExistence type="predicted"/>
<dbReference type="AlphaFoldDB" id="A0A1F6E7Y8"/>
<organism evidence="1 2">
    <name type="scientific">Candidatus Kaiserbacteria bacterium RIFCSPHIGHO2_12_FULL_53_13</name>
    <dbReference type="NCBI Taxonomy" id="1798502"/>
    <lineage>
        <taxon>Bacteria</taxon>
        <taxon>Candidatus Kaiseribacteriota</taxon>
    </lineage>
</organism>